<protein>
    <submittedName>
        <fullName evidence="4">Adenylate and Guanylate cyclase catalytic domain containing protein</fullName>
    </submittedName>
</protein>
<keyword evidence="2" id="KW-0812">Transmembrane</keyword>
<dbReference type="GO" id="GO:0004383">
    <property type="term" value="F:guanylate cyclase activity"/>
    <property type="evidence" value="ECO:0007669"/>
    <property type="project" value="TreeGrafter"/>
</dbReference>
<evidence type="ECO:0000256" key="2">
    <source>
        <dbReference type="SAM" id="Phobius"/>
    </source>
</evidence>
<gene>
    <name evidence="4" type="ORF">TRFO_41227</name>
</gene>
<dbReference type="SMART" id="SM00044">
    <property type="entry name" value="CYCc"/>
    <property type="match status" value="1"/>
</dbReference>
<comment type="caution">
    <text evidence="4">The sequence shown here is derived from an EMBL/GenBank/DDBJ whole genome shotgun (WGS) entry which is preliminary data.</text>
</comment>
<dbReference type="GO" id="GO:0070482">
    <property type="term" value="P:response to oxygen levels"/>
    <property type="evidence" value="ECO:0007669"/>
    <property type="project" value="TreeGrafter"/>
</dbReference>
<organism evidence="4 5">
    <name type="scientific">Tritrichomonas foetus</name>
    <dbReference type="NCBI Taxonomy" id="1144522"/>
    <lineage>
        <taxon>Eukaryota</taxon>
        <taxon>Metamonada</taxon>
        <taxon>Parabasalia</taxon>
        <taxon>Tritrichomonadida</taxon>
        <taxon>Tritrichomonadidae</taxon>
        <taxon>Tritrichomonas</taxon>
    </lineage>
</organism>
<dbReference type="PANTHER" id="PTHR45655">
    <property type="entry name" value="GUANYLATE CYCLASE SOLUBLE SUBUNIT BETA-2"/>
    <property type="match status" value="1"/>
</dbReference>
<dbReference type="InterPro" id="IPR029787">
    <property type="entry name" value="Nucleotide_cyclase"/>
</dbReference>
<dbReference type="VEuPathDB" id="TrichDB:TRFO_41227"/>
<evidence type="ECO:0000313" key="4">
    <source>
        <dbReference type="EMBL" id="OHT17184.1"/>
    </source>
</evidence>
<name>A0A1J4L277_9EUKA</name>
<proteinExistence type="predicted"/>
<dbReference type="GO" id="GO:0008074">
    <property type="term" value="C:guanylate cyclase complex, soluble"/>
    <property type="evidence" value="ECO:0007669"/>
    <property type="project" value="TreeGrafter"/>
</dbReference>
<feature type="domain" description="Guanylate cyclase" evidence="3">
    <location>
        <begin position="291"/>
        <end position="440"/>
    </location>
</feature>
<evidence type="ECO:0000256" key="1">
    <source>
        <dbReference type="SAM" id="MobiDB-lite"/>
    </source>
</evidence>
<dbReference type="Proteomes" id="UP000179807">
    <property type="component" value="Unassembled WGS sequence"/>
</dbReference>
<evidence type="ECO:0000259" key="3">
    <source>
        <dbReference type="PROSITE" id="PS50125"/>
    </source>
</evidence>
<dbReference type="PROSITE" id="PS50125">
    <property type="entry name" value="GUANYLATE_CYCLASE_2"/>
    <property type="match status" value="1"/>
</dbReference>
<keyword evidence="5" id="KW-1185">Reference proteome</keyword>
<accession>A0A1J4L277</accession>
<keyword evidence="2" id="KW-1133">Transmembrane helix</keyword>
<feature type="transmembrane region" description="Helical" evidence="2">
    <location>
        <begin position="77"/>
        <end position="97"/>
    </location>
</feature>
<dbReference type="PANTHER" id="PTHR45655:SF13">
    <property type="entry name" value="SOLUBLE GUANYLATE CYCLASE GCY-32-RELATED"/>
    <property type="match status" value="1"/>
</dbReference>
<reference evidence="4" key="1">
    <citation type="submission" date="2016-10" db="EMBL/GenBank/DDBJ databases">
        <authorList>
            <person name="Benchimol M."/>
            <person name="Almeida L.G."/>
            <person name="Vasconcelos A.T."/>
            <person name="Perreira-Neves A."/>
            <person name="Rosa I.A."/>
            <person name="Tasca T."/>
            <person name="Bogo M.R."/>
            <person name="de Souza W."/>
        </authorList>
    </citation>
    <scope>NUCLEOTIDE SEQUENCE [LARGE SCALE GENOMIC DNA]</scope>
    <source>
        <strain evidence="4">K</strain>
    </source>
</reference>
<dbReference type="InterPro" id="IPR001054">
    <property type="entry name" value="A/G_cyclase"/>
</dbReference>
<dbReference type="SUPFAM" id="SSF55073">
    <property type="entry name" value="Nucleotide cyclase"/>
    <property type="match status" value="1"/>
</dbReference>
<sequence length="490" mass="54539">MYHCLSSDSLYNYYILSLKRLYSTFPVLNIPFNLSSFDLLESWHMAIGHVYAHYLDPLMGEITDSVQHVLTNSRSDMITVLTVLLVLSIFIALFYAYQLFENEQELKSTLLLLLHAPPNEILESSYIMAIISGDFSSREESGSQVDEAVFKSITDNYPDALITFTNSGAIITKNEKAQQLLEGPEIKNDGNENNSTQPGTNQEHNDENNHNNNNIISNTTTAFVKNVPNEIVLGQTEFVLNGRTISASYSKIDSSKMLVMLNDLSRIQELGRQLEEETKRKASLISKLMPSILTPKVMSKTSNGVSFSVQSVTITMISLGLSGHDDNVFDVFNKVYQSLNSIVKHYHTIESVEIVGDVFMVVGGLFDEVNQAERHAREIIKFALEAIEKISSIKQKYCLNNEPTLCGVATGGPVSGGVIELDIPIFEVCGDVVDLADAMMIQGVPNIVHTTRSVYELIYGRDFQIKERGELTIPNFGTVVTYLVSSNTNQ</sequence>
<dbReference type="Gene3D" id="3.30.70.1230">
    <property type="entry name" value="Nucleotide cyclase"/>
    <property type="match status" value="1"/>
</dbReference>
<dbReference type="OrthoDB" id="6127067at2759"/>
<evidence type="ECO:0000313" key="5">
    <source>
        <dbReference type="Proteomes" id="UP000179807"/>
    </source>
</evidence>
<dbReference type="Pfam" id="PF00211">
    <property type="entry name" value="Guanylate_cyc"/>
    <property type="match status" value="1"/>
</dbReference>
<dbReference type="AlphaFoldDB" id="A0A1J4L277"/>
<dbReference type="GeneID" id="94848352"/>
<dbReference type="CDD" id="cd07302">
    <property type="entry name" value="CHD"/>
    <property type="match status" value="1"/>
</dbReference>
<keyword evidence="2" id="KW-0472">Membrane</keyword>
<dbReference type="RefSeq" id="XP_068370320.1">
    <property type="nucleotide sequence ID" value="XM_068513648.1"/>
</dbReference>
<dbReference type="GO" id="GO:0019934">
    <property type="term" value="P:cGMP-mediated signaling"/>
    <property type="evidence" value="ECO:0007669"/>
    <property type="project" value="TreeGrafter"/>
</dbReference>
<dbReference type="EMBL" id="MLAK01000029">
    <property type="protein sequence ID" value="OHT17184.1"/>
    <property type="molecule type" value="Genomic_DNA"/>
</dbReference>
<feature type="region of interest" description="Disordered" evidence="1">
    <location>
        <begin position="183"/>
        <end position="215"/>
    </location>
</feature>